<evidence type="ECO:0000313" key="4">
    <source>
        <dbReference type="EMBL" id="PXX71007.1"/>
    </source>
</evidence>
<dbReference type="InterPro" id="IPR000572">
    <property type="entry name" value="OxRdtase_Mopterin-bd_dom"/>
</dbReference>
<feature type="transmembrane region" description="Helical" evidence="2">
    <location>
        <begin position="329"/>
        <end position="351"/>
    </location>
</feature>
<dbReference type="Gene3D" id="3.90.420.10">
    <property type="entry name" value="Oxidoreductase, molybdopterin-binding domain"/>
    <property type="match status" value="1"/>
</dbReference>
<feature type="domain" description="Oxidoreductase molybdopterin-binding" evidence="3">
    <location>
        <begin position="406"/>
        <end position="556"/>
    </location>
</feature>
<dbReference type="GO" id="GO:0008482">
    <property type="term" value="F:sulfite oxidase activity"/>
    <property type="evidence" value="ECO:0007669"/>
    <property type="project" value="TreeGrafter"/>
</dbReference>
<sequence>MKHVVVEARPKARGPAVGLSKQAFDRAAAALTGILAALTVLGVGHLVAALIDPAASPFYALGAAVVDHTPHAVKDAAIRRFGSNDKLALFASMGAAMLAAAPLLGLLERRRPLGSALLVVLGGSALAAALQRPTATAWFALPTLVGVAAGVAVLRLLVGPAGPPARHQGGRARDRIGDGLSASARRPVEGYGTTAPAAGVGSIASGHGATPAASGHSETSTASDQSTRAKAGASLETPSAQVESVVGDTASAAQPVVRAPRGQFGRADDRGGGRSARGVPDGARPSGSALSARAYSESAVPVADSATGDEEITGPAGSPQQGGRSRRRFLALAAGVGAVAVGAAVAGQWIGARLRDVVGDRTRFIVPRASAEAPVAGTGVAPRVPGLSEFVTANDRFYRVDTALQLPALTSGEWRLRIHGMVDRPLELDFTALRRREPVERMITMTCVSNEVGGDLAGTAVWTGYPLAELLAEAGVRAEADMLLSRSVDGFTAGTPVAAVTDGRDALLAVGMNGEPLPIAHGYPARLIVPGLYGYVSATKWVVDLELTRFDRAKAYWTERGWAAQALVKTASRIDVPAAFATVEAGEVTVAGVAWAQHRGIDAVEVQVDDAPWQPAVLADEYSTDTWRQWTWRWPATPGTHTLRVRATDRSGMRQTDRRTPPFPDGATGWHSRVVTVR</sequence>
<dbReference type="SUPFAM" id="SSF81296">
    <property type="entry name" value="E set domains"/>
    <property type="match status" value="1"/>
</dbReference>
<dbReference type="GO" id="GO:0006790">
    <property type="term" value="P:sulfur compound metabolic process"/>
    <property type="evidence" value="ECO:0007669"/>
    <property type="project" value="TreeGrafter"/>
</dbReference>
<dbReference type="EMBL" id="QJKF01000001">
    <property type="protein sequence ID" value="PXX71007.1"/>
    <property type="molecule type" value="Genomic_DNA"/>
</dbReference>
<dbReference type="PANTHER" id="PTHR19372">
    <property type="entry name" value="SULFITE REDUCTASE"/>
    <property type="match status" value="1"/>
</dbReference>
<keyword evidence="5" id="KW-1185">Reference proteome</keyword>
<dbReference type="AlphaFoldDB" id="A0A318KAW1"/>
<dbReference type="PANTHER" id="PTHR19372:SF7">
    <property type="entry name" value="SULFITE OXIDASE, MITOCHONDRIAL"/>
    <property type="match status" value="1"/>
</dbReference>
<keyword evidence="2" id="KW-0472">Membrane</keyword>
<feature type="transmembrane region" description="Helical" evidence="2">
    <location>
        <begin position="87"/>
        <end position="106"/>
    </location>
</feature>
<feature type="transmembrane region" description="Helical" evidence="2">
    <location>
        <begin position="137"/>
        <end position="158"/>
    </location>
</feature>
<keyword evidence="2" id="KW-1133">Transmembrane helix</keyword>
<accession>A0A318KAW1</accession>
<evidence type="ECO:0000256" key="2">
    <source>
        <dbReference type="SAM" id="Phobius"/>
    </source>
</evidence>
<organism evidence="4 5">
    <name type="scientific">Nocardia tenerifensis</name>
    <dbReference type="NCBI Taxonomy" id="228006"/>
    <lineage>
        <taxon>Bacteria</taxon>
        <taxon>Bacillati</taxon>
        <taxon>Actinomycetota</taxon>
        <taxon>Actinomycetes</taxon>
        <taxon>Mycobacteriales</taxon>
        <taxon>Nocardiaceae</taxon>
        <taxon>Nocardia</taxon>
    </lineage>
</organism>
<dbReference type="InterPro" id="IPR036374">
    <property type="entry name" value="OxRdtase_Mopterin-bd_sf"/>
</dbReference>
<dbReference type="Pfam" id="PF00174">
    <property type="entry name" value="Oxidored_molyb"/>
    <property type="match status" value="1"/>
</dbReference>
<gene>
    <name evidence="4" type="ORF">DFR70_101428</name>
</gene>
<dbReference type="Proteomes" id="UP000247569">
    <property type="component" value="Unassembled WGS sequence"/>
</dbReference>
<feature type="region of interest" description="Disordered" evidence="1">
    <location>
        <begin position="649"/>
        <end position="668"/>
    </location>
</feature>
<keyword evidence="2" id="KW-0812">Transmembrane</keyword>
<evidence type="ECO:0000256" key="1">
    <source>
        <dbReference type="SAM" id="MobiDB-lite"/>
    </source>
</evidence>
<dbReference type="GO" id="GO:0020037">
    <property type="term" value="F:heme binding"/>
    <property type="evidence" value="ECO:0007669"/>
    <property type="project" value="TreeGrafter"/>
</dbReference>
<feature type="compositionally biased region" description="Polar residues" evidence="1">
    <location>
        <begin position="216"/>
        <end position="228"/>
    </location>
</feature>
<feature type="transmembrane region" description="Helical" evidence="2">
    <location>
        <begin position="113"/>
        <end position="131"/>
    </location>
</feature>
<dbReference type="SUPFAM" id="SSF56524">
    <property type="entry name" value="Oxidoreductase molybdopterin-binding domain"/>
    <property type="match status" value="1"/>
</dbReference>
<proteinExistence type="predicted"/>
<evidence type="ECO:0000313" key="5">
    <source>
        <dbReference type="Proteomes" id="UP000247569"/>
    </source>
</evidence>
<dbReference type="InterPro" id="IPR014756">
    <property type="entry name" value="Ig_E-set"/>
</dbReference>
<evidence type="ECO:0000259" key="3">
    <source>
        <dbReference type="Pfam" id="PF00174"/>
    </source>
</evidence>
<dbReference type="Gene3D" id="2.60.40.650">
    <property type="match status" value="1"/>
</dbReference>
<feature type="transmembrane region" description="Helical" evidence="2">
    <location>
        <begin position="28"/>
        <end position="51"/>
    </location>
</feature>
<feature type="region of interest" description="Disordered" evidence="1">
    <location>
        <begin position="162"/>
        <end position="324"/>
    </location>
</feature>
<dbReference type="GO" id="GO:0043546">
    <property type="term" value="F:molybdopterin cofactor binding"/>
    <property type="evidence" value="ECO:0007669"/>
    <property type="project" value="TreeGrafter"/>
</dbReference>
<protein>
    <submittedName>
        <fullName evidence="4">DMSO/TMAO reductase YedYZ molybdopterin-dependent catalytic subunit</fullName>
    </submittedName>
</protein>
<reference evidence="4 5" key="1">
    <citation type="submission" date="2018-05" db="EMBL/GenBank/DDBJ databases">
        <title>Genomic Encyclopedia of Type Strains, Phase IV (KMG-IV): sequencing the most valuable type-strain genomes for metagenomic binning, comparative biology and taxonomic classification.</title>
        <authorList>
            <person name="Goeker M."/>
        </authorList>
    </citation>
    <scope>NUCLEOTIDE SEQUENCE [LARGE SCALE GENOMIC DNA]</scope>
    <source>
        <strain evidence="4 5">DSM 44704</strain>
    </source>
</reference>
<feature type="compositionally biased region" description="Basic and acidic residues" evidence="1">
    <location>
        <begin position="649"/>
        <end position="660"/>
    </location>
</feature>
<dbReference type="Pfam" id="PF17957">
    <property type="entry name" value="Big_7"/>
    <property type="match status" value="1"/>
</dbReference>
<dbReference type="OrthoDB" id="9795587at2"/>
<name>A0A318KAW1_9NOCA</name>
<comment type="caution">
    <text evidence="4">The sequence shown here is derived from an EMBL/GenBank/DDBJ whole genome shotgun (WGS) entry which is preliminary data.</text>
</comment>